<accession>A0A6P1YN04</accession>
<dbReference type="Pfam" id="PF03466">
    <property type="entry name" value="LysR_substrate"/>
    <property type="match status" value="1"/>
</dbReference>
<dbReference type="SUPFAM" id="SSF46785">
    <property type="entry name" value="Winged helix' DNA-binding domain"/>
    <property type="match status" value="1"/>
</dbReference>
<organism evidence="8 9">
    <name type="scientific">Ancylobacter pratisalsi</name>
    <dbReference type="NCBI Taxonomy" id="1745854"/>
    <lineage>
        <taxon>Bacteria</taxon>
        <taxon>Pseudomonadati</taxon>
        <taxon>Pseudomonadota</taxon>
        <taxon>Alphaproteobacteria</taxon>
        <taxon>Hyphomicrobiales</taxon>
        <taxon>Xanthobacteraceae</taxon>
        <taxon>Ancylobacter</taxon>
    </lineage>
</organism>
<dbReference type="PANTHER" id="PTHR30126">
    <property type="entry name" value="HTH-TYPE TRANSCRIPTIONAL REGULATOR"/>
    <property type="match status" value="1"/>
</dbReference>
<keyword evidence="9" id="KW-1185">Reference proteome</keyword>
<keyword evidence="3" id="KW-0238">DNA-binding</keyword>
<dbReference type="KEGG" id="apra:G3A50_07790"/>
<dbReference type="InterPro" id="IPR036390">
    <property type="entry name" value="WH_DNA-bd_sf"/>
</dbReference>
<dbReference type="Proteomes" id="UP000464751">
    <property type="component" value="Chromosome"/>
</dbReference>
<dbReference type="AlphaFoldDB" id="A0A6P1YN04"/>
<reference evidence="8 9" key="1">
    <citation type="submission" date="2020-02" db="EMBL/GenBank/DDBJ databases">
        <authorList>
            <person name="Li G."/>
        </authorList>
    </citation>
    <scope>NUCLEOTIDE SEQUENCE [LARGE SCALE GENOMIC DNA]</scope>
    <source>
        <strain evidence="8 9">DSM 102029</strain>
    </source>
</reference>
<evidence type="ECO:0000313" key="8">
    <source>
        <dbReference type="EMBL" id="QIB33613.1"/>
    </source>
</evidence>
<dbReference type="SUPFAM" id="SSF53850">
    <property type="entry name" value="Periplasmic binding protein-like II"/>
    <property type="match status" value="1"/>
</dbReference>
<comment type="similarity">
    <text evidence="1">Belongs to the LysR transcriptional regulatory family.</text>
</comment>
<dbReference type="PANTHER" id="PTHR30126:SF5">
    <property type="entry name" value="HTH-TYPE TRANSCRIPTIONAL ACTIVATOR CMPR"/>
    <property type="match status" value="1"/>
</dbReference>
<dbReference type="Gene3D" id="1.10.10.10">
    <property type="entry name" value="Winged helix-like DNA-binding domain superfamily/Winged helix DNA-binding domain"/>
    <property type="match status" value="1"/>
</dbReference>
<evidence type="ECO:0000256" key="6">
    <source>
        <dbReference type="ARBA" id="ARBA00043141"/>
    </source>
</evidence>
<evidence type="ECO:0000256" key="5">
    <source>
        <dbReference type="ARBA" id="ARBA00039279"/>
    </source>
</evidence>
<dbReference type="InterPro" id="IPR005119">
    <property type="entry name" value="LysR_subst-bd"/>
</dbReference>
<dbReference type="GO" id="GO:0000976">
    <property type="term" value="F:transcription cis-regulatory region binding"/>
    <property type="evidence" value="ECO:0007669"/>
    <property type="project" value="TreeGrafter"/>
</dbReference>
<dbReference type="RefSeq" id="WP_163074708.1">
    <property type="nucleotide sequence ID" value="NZ_CP048630.1"/>
</dbReference>
<dbReference type="EMBL" id="CP048630">
    <property type="protein sequence ID" value="QIB33613.1"/>
    <property type="molecule type" value="Genomic_DNA"/>
</dbReference>
<evidence type="ECO:0000256" key="2">
    <source>
        <dbReference type="ARBA" id="ARBA00023015"/>
    </source>
</evidence>
<evidence type="ECO:0000259" key="7">
    <source>
        <dbReference type="PROSITE" id="PS50931"/>
    </source>
</evidence>
<dbReference type="GO" id="GO:0003700">
    <property type="term" value="F:DNA-binding transcription factor activity"/>
    <property type="evidence" value="ECO:0007669"/>
    <property type="project" value="InterPro"/>
</dbReference>
<name>A0A6P1YN04_9HYPH</name>
<proteinExistence type="inferred from homology"/>
<sequence>MRNATLKQLRAVAAIVETGTVTAAARKLNVTPPAVTMQVQQLEEHLGLPLLDRAGDRFQPSAAGREVLAAVARIEQAMADCGAALDAMRGLRAGRVDVGLVSTAKYFAPAALGAFARQHPGIDVSLVVGNREEMIAALRSDAIDVAIMGRPPVDIEVDKTLIGNHPHLMIAPVDHPLIGRRVPASVLANASFLSREPGSGTRGLMEKFFQESGIEPRIAMEIGSNETIKQAVMAGLGLAFISAHTIAAEVDDGRLAILDIEGLPVVRQWFVVKRTAKRLTPPAAALAEFLGRRGAEFLPDAQSATLKKQMPKS</sequence>
<protein>
    <recommendedName>
        <fullName evidence="5">HTH-type transcriptional regulator CbbR</fullName>
    </recommendedName>
    <alternativeName>
        <fullName evidence="6">RuBisCO operon transcriptional regulator</fullName>
    </alternativeName>
</protein>
<gene>
    <name evidence="8" type="ORF">G3A50_07790</name>
</gene>
<dbReference type="InterPro" id="IPR036388">
    <property type="entry name" value="WH-like_DNA-bd_sf"/>
</dbReference>
<evidence type="ECO:0000256" key="3">
    <source>
        <dbReference type="ARBA" id="ARBA00023125"/>
    </source>
</evidence>
<dbReference type="PRINTS" id="PR00039">
    <property type="entry name" value="HTHLYSR"/>
</dbReference>
<dbReference type="Gene3D" id="3.40.190.10">
    <property type="entry name" value="Periplasmic binding protein-like II"/>
    <property type="match status" value="2"/>
</dbReference>
<feature type="domain" description="HTH lysR-type" evidence="7">
    <location>
        <begin position="1"/>
        <end position="61"/>
    </location>
</feature>
<evidence type="ECO:0000256" key="1">
    <source>
        <dbReference type="ARBA" id="ARBA00009437"/>
    </source>
</evidence>
<evidence type="ECO:0000256" key="4">
    <source>
        <dbReference type="ARBA" id="ARBA00023163"/>
    </source>
</evidence>
<keyword evidence="4" id="KW-0804">Transcription</keyword>
<dbReference type="Pfam" id="PF00126">
    <property type="entry name" value="HTH_1"/>
    <property type="match status" value="1"/>
</dbReference>
<evidence type="ECO:0000313" key="9">
    <source>
        <dbReference type="Proteomes" id="UP000464751"/>
    </source>
</evidence>
<dbReference type="CDD" id="cd08419">
    <property type="entry name" value="PBP2_CbbR_RubisCO_like"/>
    <property type="match status" value="1"/>
</dbReference>
<dbReference type="InterPro" id="IPR000847">
    <property type="entry name" value="LysR_HTH_N"/>
</dbReference>
<keyword evidence="2" id="KW-0805">Transcription regulation</keyword>
<dbReference type="PROSITE" id="PS50931">
    <property type="entry name" value="HTH_LYSR"/>
    <property type="match status" value="1"/>
</dbReference>